<keyword evidence="11" id="KW-0443">Lipid metabolism</keyword>
<feature type="transmembrane region" description="Helical" evidence="18">
    <location>
        <begin position="238"/>
        <end position="257"/>
    </location>
</feature>
<dbReference type="GO" id="GO:0005789">
    <property type="term" value="C:endoplasmic reticulum membrane"/>
    <property type="evidence" value="ECO:0007669"/>
    <property type="project" value="UniProtKB-SubCell"/>
</dbReference>
<evidence type="ECO:0000256" key="8">
    <source>
        <dbReference type="ARBA" id="ARBA00022989"/>
    </source>
</evidence>
<keyword evidence="3" id="KW-0444">Lipid biosynthesis</keyword>
<evidence type="ECO:0000256" key="17">
    <source>
        <dbReference type="ARBA" id="ARBA00048918"/>
    </source>
</evidence>
<evidence type="ECO:0000256" key="15">
    <source>
        <dbReference type="ARBA" id="ARBA00029435"/>
    </source>
</evidence>
<evidence type="ECO:0000256" key="14">
    <source>
        <dbReference type="ARBA" id="ARBA00023221"/>
    </source>
</evidence>
<evidence type="ECO:0000256" key="4">
    <source>
        <dbReference type="ARBA" id="ARBA00022692"/>
    </source>
</evidence>
<keyword evidence="10" id="KW-0756">Sterol biosynthesis</keyword>
<dbReference type="InterPro" id="IPR018083">
    <property type="entry name" value="Sterol_reductase_CS"/>
</dbReference>
<dbReference type="EC" id="1.3.1.71" evidence="16"/>
<evidence type="ECO:0000256" key="12">
    <source>
        <dbReference type="ARBA" id="ARBA00023136"/>
    </source>
</evidence>
<proteinExistence type="inferred from homology"/>
<dbReference type="FunCoup" id="D2VYV9">
    <property type="interactions" value="69"/>
</dbReference>
<keyword evidence="5" id="KW-0256">Endoplasmic reticulum</keyword>
<keyword evidence="4 18" id="KW-0812">Transmembrane</keyword>
<keyword evidence="13" id="KW-1207">Sterol metabolism</keyword>
<evidence type="ECO:0000313" key="20">
    <source>
        <dbReference type="Proteomes" id="UP000006671"/>
    </source>
</evidence>
<evidence type="ECO:0000256" key="10">
    <source>
        <dbReference type="ARBA" id="ARBA00023011"/>
    </source>
</evidence>
<reference evidence="19 20" key="1">
    <citation type="journal article" date="2010" name="Cell">
        <title>The genome of Naegleria gruberi illuminates early eukaryotic versatility.</title>
        <authorList>
            <person name="Fritz-Laylin L.K."/>
            <person name="Prochnik S.E."/>
            <person name="Ginger M.L."/>
            <person name="Dacks J.B."/>
            <person name="Carpenter M.L."/>
            <person name="Field M.C."/>
            <person name="Kuo A."/>
            <person name="Paredez A."/>
            <person name="Chapman J."/>
            <person name="Pham J."/>
            <person name="Shu S."/>
            <person name="Neupane R."/>
            <person name="Cipriano M."/>
            <person name="Mancuso J."/>
            <person name="Tu H."/>
            <person name="Salamov A."/>
            <person name="Lindquist E."/>
            <person name="Shapiro H."/>
            <person name="Lucas S."/>
            <person name="Grigoriev I.V."/>
            <person name="Cande W.Z."/>
            <person name="Fulton C."/>
            <person name="Rokhsar D.S."/>
            <person name="Dawson S.C."/>
        </authorList>
    </citation>
    <scope>NUCLEOTIDE SEQUENCE [LARGE SCALE GENOMIC DNA]</scope>
    <source>
        <strain evidence="19 20">NEG-M</strain>
    </source>
</reference>
<keyword evidence="12 18" id="KW-0472">Membrane</keyword>
<evidence type="ECO:0000256" key="9">
    <source>
        <dbReference type="ARBA" id="ARBA00023002"/>
    </source>
</evidence>
<dbReference type="GeneID" id="8857868"/>
<feature type="transmembrane region" description="Helical" evidence="18">
    <location>
        <begin position="117"/>
        <end position="136"/>
    </location>
</feature>
<dbReference type="Proteomes" id="UP000006671">
    <property type="component" value="Unassembled WGS sequence"/>
</dbReference>
<evidence type="ECO:0000313" key="19">
    <source>
        <dbReference type="EMBL" id="EFC38024.1"/>
    </source>
</evidence>
<evidence type="ECO:0000256" key="7">
    <source>
        <dbReference type="ARBA" id="ARBA00022955"/>
    </source>
</evidence>
<feature type="transmembrane region" description="Helical" evidence="18">
    <location>
        <begin position="355"/>
        <end position="383"/>
    </location>
</feature>
<keyword evidence="8 18" id="KW-1133">Transmembrane helix</keyword>
<evidence type="ECO:0000256" key="1">
    <source>
        <dbReference type="ARBA" id="ARBA00004477"/>
    </source>
</evidence>
<evidence type="ECO:0000256" key="5">
    <source>
        <dbReference type="ARBA" id="ARBA00022824"/>
    </source>
</evidence>
<dbReference type="GO" id="GO:0000246">
    <property type="term" value="F:Delta24(24-1) sterol reductase activity"/>
    <property type="evidence" value="ECO:0007669"/>
    <property type="project" value="UniProtKB-EC"/>
</dbReference>
<evidence type="ECO:0000256" key="2">
    <source>
        <dbReference type="ARBA" id="ARBA00005402"/>
    </source>
</evidence>
<organism evidence="20">
    <name type="scientific">Naegleria gruberi</name>
    <name type="common">Amoeba</name>
    <dbReference type="NCBI Taxonomy" id="5762"/>
    <lineage>
        <taxon>Eukaryota</taxon>
        <taxon>Discoba</taxon>
        <taxon>Heterolobosea</taxon>
        <taxon>Tetramitia</taxon>
        <taxon>Eutetramitia</taxon>
        <taxon>Vahlkampfiidae</taxon>
        <taxon>Naegleria</taxon>
    </lineage>
</organism>
<keyword evidence="9" id="KW-0560">Oxidoreductase</keyword>
<evidence type="ECO:0000256" key="16">
    <source>
        <dbReference type="ARBA" id="ARBA00038892"/>
    </source>
</evidence>
<name>D2VYV9_NAEGR</name>
<dbReference type="STRING" id="5762.D2VYV9"/>
<dbReference type="InParanoid" id="D2VYV9"/>
<dbReference type="Gene3D" id="1.20.120.1630">
    <property type="match status" value="1"/>
</dbReference>
<evidence type="ECO:0000256" key="6">
    <source>
        <dbReference type="ARBA" id="ARBA00022857"/>
    </source>
</evidence>
<feature type="transmembrane region" description="Helical" evidence="18">
    <location>
        <begin position="269"/>
        <end position="286"/>
    </location>
</feature>
<keyword evidence="20" id="KW-1185">Reference proteome</keyword>
<dbReference type="PROSITE" id="PS01017">
    <property type="entry name" value="STEROL_REDUCT_1"/>
    <property type="match status" value="1"/>
</dbReference>
<dbReference type="InterPro" id="IPR001171">
    <property type="entry name" value="ERG24_DHCR-like"/>
</dbReference>
<dbReference type="PROSITE" id="PS01018">
    <property type="entry name" value="STEROL_REDUCT_2"/>
    <property type="match status" value="1"/>
</dbReference>
<dbReference type="Pfam" id="PF01222">
    <property type="entry name" value="ERG4_ERG24"/>
    <property type="match status" value="1"/>
</dbReference>
<comment type="pathway">
    <text evidence="15">Steroid metabolism; ergosterol biosynthesis.</text>
</comment>
<dbReference type="PANTHER" id="PTHR21257:SF31">
    <property type="entry name" value="DELTA(24(24(1)))-STEROL REDUCTASE ERG4"/>
    <property type="match status" value="1"/>
</dbReference>
<feature type="transmembrane region" description="Helical" evidence="18">
    <location>
        <begin position="170"/>
        <end position="189"/>
    </location>
</feature>
<gene>
    <name evidence="19" type="ORF">NAEGRDRAFT_81757</name>
</gene>
<dbReference type="VEuPathDB" id="AmoebaDB:NAEGRDRAFT_81757"/>
<keyword evidence="14" id="KW-0753">Steroid metabolism</keyword>
<dbReference type="OrthoDB" id="5326588at2759"/>
<keyword evidence="7" id="KW-0752">Steroid biosynthesis</keyword>
<dbReference type="GO" id="GO:0006696">
    <property type="term" value="P:ergosterol biosynthetic process"/>
    <property type="evidence" value="ECO:0007669"/>
    <property type="project" value="TreeGrafter"/>
</dbReference>
<feature type="transmembrane region" description="Helical" evidence="18">
    <location>
        <begin position="196"/>
        <end position="218"/>
    </location>
</feature>
<evidence type="ECO:0000256" key="18">
    <source>
        <dbReference type="SAM" id="Phobius"/>
    </source>
</evidence>
<protein>
    <recommendedName>
        <fullName evidence="16">Delta(24(24(1)))-sterol reductase</fullName>
        <ecNumber evidence="16">1.3.1.71</ecNumber>
    </recommendedName>
</protein>
<dbReference type="FunFam" id="1.20.120.1630:FF:000003">
    <property type="entry name" value="C-24(28) sterol reductase"/>
    <property type="match status" value="1"/>
</dbReference>
<feature type="transmembrane region" description="Helical" evidence="18">
    <location>
        <begin position="88"/>
        <end position="111"/>
    </location>
</feature>
<keyword evidence="6" id="KW-0521">NADP</keyword>
<dbReference type="EMBL" id="GG738912">
    <property type="protein sequence ID" value="EFC38024.1"/>
    <property type="molecule type" value="Genomic_DNA"/>
</dbReference>
<evidence type="ECO:0000256" key="13">
    <source>
        <dbReference type="ARBA" id="ARBA00023166"/>
    </source>
</evidence>
<evidence type="ECO:0000256" key="11">
    <source>
        <dbReference type="ARBA" id="ARBA00023098"/>
    </source>
</evidence>
<comment type="similarity">
    <text evidence="2">Belongs to the ERG4/ERG24 family.</text>
</comment>
<sequence length="414" mass="48888">MIISHIIPYYYWYCLEFTDSKLVWFWDVDWSAAWEIAQPNWTAFNIYMGFIVYEGVLGWLIPGDLYEGLPLEHEGGKKLIYNCNAIHVWYITLPLIGILYVTGIAPVSMLYDNFAPILTVAIIFSNLVAIFTYFYTIATGNEHRLSGSFLYDFFMGAVLNPRLGSLDLKMFTEARISWVLLFLLTLSAAAKQYEELGYITTPMIFMLTAHTIYVNAIMKGEECVPSSWDIFYEKWGWLLIYWNLAGVPFVYCFSSIYIYKKGEEINMPWWYNLCIFILLFVAYYFWDTAQSQRNRFRMKKNGTFRERKTFPQLPYGTLPDNAKCLKTKAGSELLVDGWWAYARKLNYTMDTTMGLTWGLICGFGSFIPYFYFIFFFCMIIHRYHRDSERCKRKYKEDWDKYCETVKYIFIPGII</sequence>
<dbReference type="RefSeq" id="XP_002670768.1">
    <property type="nucleotide sequence ID" value="XM_002670722.1"/>
</dbReference>
<accession>D2VYV9</accession>
<dbReference type="eggNOG" id="KOG1435">
    <property type="taxonomic scope" value="Eukaryota"/>
</dbReference>
<dbReference type="KEGG" id="ngr:NAEGRDRAFT_81757"/>
<dbReference type="AlphaFoldDB" id="D2VYV9"/>
<dbReference type="PANTHER" id="PTHR21257">
    <property type="entry name" value="DELTA(14)-STEROL REDUCTASE"/>
    <property type="match status" value="1"/>
</dbReference>
<evidence type="ECO:0000256" key="3">
    <source>
        <dbReference type="ARBA" id="ARBA00022516"/>
    </source>
</evidence>
<comment type="catalytic activity">
    <reaction evidence="17">
        <text>ergosterol + NADP(+) = ergosta-5,7,22,24(28)-tetraen-3beta-ol + NADPH + H(+)</text>
        <dbReference type="Rhea" id="RHEA:18501"/>
        <dbReference type="ChEBI" id="CHEBI:15378"/>
        <dbReference type="ChEBI" id="CHEBI:16933"/>
        <dbReference type="ChEBI" id="CHEBI:18249"/>
        <dbReference type="ChEBI" id="CHEBI:57783"/>
        <dbReference type="ChEBI" id="CHEBI:58349"/>
        <dbReference type="EC" id="1.3.1.71"/>
    </reaction>
    <physiologicalReaction direction="right-to-left" evidence="17">
        <dbReference type="Rhea" id="RHEA:18503"/>
    </physiologicalReaction>
</comment>
<comment type="subcellular location">
    <subcellularLocation>
        <location evidence="1">Endoplasmic reticulum membrane</location>
        <topology evidence="1">Multi-pass membrane protein</topology>
    </subcellularLocation>
</comment>